<dbReference type="InterPro" id="IPR036879">
    <property type="entry name" value="TF_MADSbox_sf"/>
</dbReference>
<dbReference type="EMBL" id="JAWPEI010000001">
    <property type="protein sequence ID" value="KAK4740011.1"/>
    <property type="molecule type" value="Genomic_DNA"/>
</dbReference>
<comment type="subcellular location">
    <subcellularLocation>
        <location evidence="1">Nucleus</location>
    </subcellularLocation>
</comment>
<keyword evidence="9" id="KW-1185">Reference proteome</keyword>
<comment type="caution">
    <text evidence="8">The sequence shown here is derived from an EMBL/GenBank/DDBJ whole genome shotgun (WGS) entry which is preliminary data.</text>
</comment>
<dbReference type="InterPro" id="IPR033897">
    <property type="entry name" value="SRF-like_MADS-box"/>
</dbReference>
<dbReference type="InterPro" id="IPR002100">
    <property type="entry name" value="TF_MADSbox"/>
</dbReference>
<dbReference type="GO" id="GO:0000978">
    <property type="term" value="F:RNA polymerase II cis-regulatory region sequence-specific DNA binding"/>
    <property type="evidence" value="ECO:0007669"/>
    <property type="project" value="TreeGrafter"/>
</dbReference>
<dbReference type="GO" id="GO:0000981">
    <property type="term" value="F:DNA-binding transcription factor activity, RNA polymerase II-specific"/>
    <property type="evidence" value="ECO:0007669"/>
    <property type="project" value="InterPro"/>
</dbReference>
<keyword evidence="4" id="KW-0804">Transcription</keyword>
<dbReference type="GO" id="GO:0046983">
    <property type="term" value="F:protein dimerization activity"/>
    <property type="evidence" value="ECO:0007669"/>
    <property type="project" value="InterPro"/>
</dbReference>
<evidence type="ECO:0000313" key="9">
    <source>
        <dbReference type="Proteomes" id="UP001311915"/>
    </source>
</evidence>
<evidence type="ECO:0000256" key="6">
    <source>
        <dbReference type="SAM" id="MobiDB-lite"/>
    </source>
</evidence>
<proteinExistence type="predicted"/>
<dbReference type="PANTHER" id="PTHR11945">
    <property type="entry name" value="MADS BOX PROTEIN"/>
    <property type="match status" value="1"/>
</dbReference>
<dbReference type="SMART" id="SM00432">
    <property type="entry name" value="MADS"/>
    <property type="match status" value="1"/>
</dbReference>
<keyword evidence="2" id="KW-0805">Transcription regulation</keyword>
<dbReference type="PROSITE" id="PS50066">
    <property type="entry name" value="MADS_BOX_2"/>
    <property type="match status" value="1"/>
</dbReference>
<dbReference type="SUPFAM" id="SSF55455">
    <property type="entry name" value="SRF-like"/>
    <property type="match status" value="1"/>
</dbReference>
<dbReference type="Pfam" id="PF00319">
    <property type="entry name" value="SRF-TF"/>
    <property type="match status" value="1"/>
</dbReference>
<protein>
    <recommendedName>
        <fullName evidence="7">MADS-box domain-containing protein</fullName>
    </recommendedName>
</protein>
<reference evidence="8 9" key="1">
    <citation type="submission" date="2023-10" db="EMBL/GenBank/DDBJ databases">
        <title>Genome-Wide Identification Analysis in wild type Solanum Pinnatisectum Reveals Some Genes Defensing Phytophthora Infestans.</title>
        <authorList>
            <person name="Sun C."/>
        </authorList>
    </citation>
    <scope>NUCLEOTIDE SEQUENCE [LARGE SCALE GENOMIC DNA]</scope>
    <source>
        <strain evidence="8">LQN</strain>
        <tissue evidence="8">Leaf</tissue>
    </source>
</reference>
<dbReference type="Gene3D" id="3.40.1810.10">
    <property type="entry name" value="Transcription factor, MADS-box"/>
    <property type="match status" value="1"/>
</dbReference>
<name>A0AAV9MQE7_9SOLN</name>
<gene>
    <name evidence="8" type="ORF">R3W88_003708</name>
</gene>
<dbReference type="CDD" id="cd00266">
    <property type="entry name" value="MADS_SRF_like"/>
    <property type="match status" value="1"/>
</dbReference>
<dbReference type="GO" id="GO:0005634">
    <property type="term" value="C:nucleus"/>
    <property type="evidence" value="ECO:0007669"/>
    <property type="project" value="UniProtKB-SubCell"/>
</dbReference>
<keyword evidence="3" id="KW-0238">DNA-binding</keyword>
<keyword evidence="5" id="KW-0539">Nucleus</keyword>
<dbReference type="PANTHER" id="PTHR11945:SF654">
    <property type="entry name" value="MADS-BOX DOMAIN-CONTAINING PROTEIN"/>
    <property type="match status" value="1"/>
</dbReference>
<dbReference type="GO" id="GO:0045944">
    <property type="term" value="P:positive regulation of transcription by RNA polymerase II"/>
    <property type="evidence" value="ECO:0007669"/>
    <property type="project" value="InterPro"/>
</dbReference>
<feature type="domain" description="MADS-box" evidence="7">
    <location>
        <begin position="5"/>
        <end position="46"/>
    </location>
</feature>
<evidence type="ECO:0000313" key="8">
    <source>
        <dbReference type="EMBL" id="KAK4740011.1"/>
    </source>
</evidence>
<sequence>MTRNIALIENITKRKISFKERHKTFLKKASELRTICDVELAIIVNSPDHDEPKVFPNHDDVISSFEKFRDFPAKSRMTQRVNQAKYRENRRTTPKGKKKNSVEEFTNKMYEVLNKNDIPTDIHPYDLNELSNVINQNLKKTNSEEPKALLSAPLGAPVSMVPLVAPSPVPSGTNLEGHKNPLFVPIVTPISMVPSIVFSVALTQVPQSMFHSLITISQTIPFVDHSWGCHPPLSFSSQMFPPMIPQMYPSIPQQMDFRRPPEFAPSISPMSSSIMMAPPMFPLMTLQVEPLINNIPQMDALMPMNNDQNYFIGDSQMLDWSVDDIIALCDDLPFNNNNVPDPNNTNTI</sequence>
<dbReference type="Proteomes" id="UP001311915">
    <property type="component" value="Unassembled WGS sequence"/>
</dbReference>
<evidence type="ECO:0000256" key="4">
    <source>
        <dbReference type="ARBA" id="ARBA00023163"/>
    </source>
</evidence>
<evidence type="ECO:0000256" key="1">
    <source>
        <dbReference type="ARBA" id="ARBA00004123"/>
    </source>
</evidence>
<evidence type="ECO:0000256" key="5">
    <source>
        <dbReference type="ARBA" id="ARBA00023242"/>
    </source>
</evidence>
<organism evidence="8 9">
    <name type="scientific">Solanum pinnatisectum</name>
    <name type="common">tansyleaf nightshade</name>
    <dbReference type="NCBI Taxonomy" id="50273"/>
    <lineage>
        <taxon>Eukaryota</taxon>
        <taxon>Viridiplantae</taxon>
        <taxon>Streptophyta</taxon>
        <taxon>Embryophyta</taxon>
        <taxon>Tracheophyta</taxon>
        <taxon>Spermatophyta</taxon>
        <taxon>Magnoliopsida</taxon>
        <taxon>eudicotyledons</taxon>
        <taxon>Gunneridae</taxon>
        <taxon>Pentapetalae</taxon>
        <taxon>asterids</taxon>
        <taxon>lamiids</taxon>
        <taxon>Solanales</taxon>
        <taxon>Solanaceae</taxon>
        <taxon>Solanoideae</taxon>
        <taxon>Solaneae</taxon>
        <taxon>Solanum</taxon>
    </lineage>
</organism>
<evidence type="ECO:0000259" key="7">
    <source>
        <dbReference type="PROSITE" id="PS50066"/>
    </source>
</evidence>
<dbReference type="AlphaFoldDB" id="A0AAV9MQE7"/>
<feature type="region of interest" description="Disordered" evidence="6">
    <location>
        <begin position="76"/>
        <end position="100"/>
    </location>
</feature>
<accession>A0AAV9MQE7</accession>
<evidence type="ECO:0000256" key="2">
    <source>
        <dbReference type="ARBA" id="ARBA00023015"/>
    </source>
</evidence>
<evidence type="ECO:0000256" key="3">
    <source>
        <dbReference type="ARBA" id="ARBA00023125"/>
    </source>
</evidence>